<name>A0A6J4HQA7_9CHLR</name>
<evidence type="ECO:0000259" key="2">
    <source>
        <dbReference type="PROSITE" id="PS51819"/>
    </source>
</evidence>
<evidence type="ECO:0000313" key="3">
    <source>
        <dbReference type="EMBL" id="CAA9229032.1"/>
    </source>
</evidence>
<dbReference type="CDD" id="cd06587">
    <property type="entry name" value="VOC"/>
    <property type="match status" value="1"/>
</dbReference>
<dbReference type="InterPro" id="IPR051785">
    <property type="entry name" value="MMCE/EMCE_epimerase"/>
</dbReference>
<gene>
    <name evidence="3" type="ORF">AVDCRST_MAG77-898</name>
</gene>
<dbReference type="InterPro" id="IPR029068">
    <property type="entry name" value="Glyas_Bleomycin-R_OHBP_Dase"/>
</dbReference>
<dbReference type="GO" id="GO:0046872">
    <property type="term" value="F:metal ion binding"/>
    <property type="evidence" value="ECO:0007669"/>
    <property type="project" value="UniProtKB-KW"/>
</dbReference>
<dbReference type="AlphaFoldDB" id="A0A6J4HQA7"/>
<dbReference type="EMBL" id="CADCTC010000059">
    <property type="protein sequence ID" value="CAA9229032.1"/>
    <property type="molecule type" value="Genomic_DNA"/>
</dbReference>
<dbReference type="GO" id="GO:0046491">
    <property type="term" value="P:L-methylmalonyl-CoA metabolic process"/>
    <property type="evidence" value="ECO:0007669"/>
    <property type="project" value="TreeGrafter"/>
</dbReference>
<dbReference type="InterPro" id="IPR037523">
    <property type="entry name" value="VOC_core"/>
</dbReference>
<feature type="domain" description="VOC" evidence="2">
    <location>
        <begin position="6"/>
        <end position="131"/>
    </location>
</feature>
<dbReference type="PROSITE" id="PS51819">
    <property type="entry name" value="VOC"/>
    <property type="match status" value="1"/>
</dbReference>
<dbReference type="PANTHER" id="PTHR43048">
    <property type="entry name" value="METHYLMALONYL-COA EPIMERASE"/>
    <property type="match status" value="1"/>
</dbReference>
<dbReference type="Gene3D" id="3.10.180.10">
    <property type="entry name" value="2,3-Dihydroxybiphenyl 1,2-Dioxygenase, domain 1"/>
    <property type="match status" value="1"/>
</dbReference>
<protein>
    <recommendedName>
        <fullName evidence="2">VOC domain-containing protein</fullName>
    </recommendedName>
</protein>
<evidence type="ECO:0000256" key="1">
    <source>
        <dbReference type="ARBA" id="ARBA00022723"/>
    </source>
</evidence>
<dbReference type="InterPro" id="IPR004360">
    <property type="entry name" value="Glyas_Fos-R_dOase_dom"/>
</dbReference>
<accession>A0A6J4HQA7</accession>
<dbReference type="GO" id="GO:0004493">
    <property type="term" value="F:methylmalonyl-CoA epimerase activity"/>
    <property type="evidence" value="ECO:0007669"/>
    <property type="project" value="TreeGrafter"/>
</dbReference>
<dbReference type="Pfam" id="PF00903">
    <property type="entry name" value="Glyoxalase"/>
    <property type="match status" value="1"/>
</dbReference>
<organism evidence="3">
    <name type="scientific">uncultured Chloroflexota bacterium</name>
    <dbReference type="NCBI Taxonomy" id="166587"/>
    <lineage>
        <taxon>Bacteria</taxon>
        <taxon>Bacillati</taxon>
        <taxon>Chloroflexota</taxon>
        <taxon>environmental samples</taxon>
    </lineage>
</organism>
<dbReference type="PANTHER" id="PTHR43048:SF3">
    <property type="entry name" value="METHYLMALONYL-COA EPIMERASE, MITOCHONDRIAL"/>
    <property type="match status" value="1"/>
</dbReference>
<dbReference type="SUPFAM" id="SSF54593">
    <property type="entry name" value="Glyoxalase/Bleomycin resistance protein/Dihydroxybiphenyl dioxygenase"/>
    <property type="match status" value="1"/>
</dbReference>
<sequence>MGLVKALEHAGLTVTNLEESVAWYRKMLGCEIVEELHWPENGNRAVYLSLGHQGGLLELFHRAGTHKSYDPDKEMARYEHICVHVEDIDAAYQELAAKGAKFAVAPKPAKRHARLCVIVDPDGFKIELLQPLSAEEHARVVREAAQPAMASAR</sequence>
<proteinExistence type="predicted"/>
<keyword evidence="1" id="KW-0479">Metal-binding</keyword>
<reference evidence="3" key="1">
    <citation type="submission" date="2020-02" db="EMBL/GenBank/DDBJ databases">
        <authorList>
            <person name="Meier V. D."/>
        </authorList>
    </citation>
    <scope>NUCLEOTIDE SEQUENCE</scope>
    <source>
        <strain evidence="3">AVDCRST_MAG77</strain>
    </source>
</reference>